<evidence type="ECO:0000313" key="1">
    <source>
        <dbReference type="EMBL" id="RNA35100.1"/>
    </source>
</evidence>
<dbReference type="AlphaFoldDB" id="A0A3M7SHQ3"/>
<reference evidence="1 2" key="1">
    <citation type="journal article" date="2018" name="Sci. Rep.">
        <title>Genomic signatures of local adaptation to the degree of environmental predictability in rotifers.</title>
        <authorList>
            <person name="Franch-Gras L."/>
            <person name="Hahn C."/>
            <person name="Garcia-Roger E.M."/>
            <person name="Carmona M.J."/>
            <person name="Serra M."/>
            <person name="Gomez A."/>
        </authorList>
    </citation>
    <scope>NUCLEOTIDE SEQUENCE [LARGE SCALE GENOMIC DNA]</scope>
    <source>
        <strain evidence="1">HYR1</strain>
    </source>
</reference>
<comment type="caution">
    <text evidence="1">The sequence shown here is derived from an EMBL/GenBank/DDBJ whole genome shotgun (WGS) entry which is preliminary data.</text>
</comment>
<name>A0A3M7SHQ3_BRAPC</name>
<proteinExistence type="predicted"/>
<dbReference type="Proteomes" id="UP000276133">
    <property type="component" value="Unassembled WGS sequence"/>
</dbReference>
<organism evidence="1 2">
    <name type="scientific">Brachionus plicatilis</name>
    <name type="common">Marine rotifer</name>
    <name type="synonym">Brachionus muelleri</name>
    <dbReference type="NCBI Taxonomy" id="10195"/>
    <lineage>
        <taxon>Eukaryota</taxon>
        <taxon>Metazoa</taxon>
        <taxon>Spiralia</taxon>
        <taxon>Gnathifera</taxon>
        <taxon>Rotifera</taxon>
        <taxon>Eurotatoria</taxon>
        <taxon>Monogononta</taxon>
        <taxon>Pseudotrocha</taxon>
        <taxon>Ploima</taxon>
        <taxon>Brachionidae</taxon>
        <taxon>Brachionus</taxon>
    </lineage>
</organism>
<sequence length="140" mass="16147">MMPKLKKSNSALSDGSMDASVATIYVLVRQNLSFDIFYVLDIIHKVLLHKLYSIILENDVIFKNTLGKNNCLNRKKNLPLTIELIKDYARAFVNSSRSCKKKTPLCNIWNEFSEWGHVQNVIILITKILSKFQNFKIITI</sequence>
<keyword evidence="2" id="KW-1185">Reference proteome</keyword>
<gene>
    <name evidence="1" type="ORF">BpHYR1_034690</name>
</gene>
<accession>A0A3M7SHQ3</accession>
<protein>
    <submittedName>
        <fullName evidence="1">Uncharacterized protein</fullName>
    </submittedName>
</protein>
<evidence type="ECO:0000313" key="2">
    <source>
        <dbReference type="Proteomes" id="UP000276133"/>
    </source>
</evidence>
<dbReference type="EMBL" id="REGN01001373">
    <property type="protein sequence ID" value="RNA35100.1"/>
    <property type="molecule type" value="Genomic_DNA"/>
</dbReference>